<gene>
    <name evidence="2" type="ORF">SAMN06295955_12114</name>
</gene>
<proteinExistence type="predicted"/>
<feature type="transmembrane region" description="Helical" evidence="1">
    <location>
        <begin position="6"/>
        <end position="26"/>
    </location>
</feature>
<feature type="transmembrane region" description="Helical" evidence="1">
    <location>
        <begin position="109"/>
        <end position="134"/>
    </location>
</feature>
<organism evidence="2 3">
    <name type="scientific">Sphingopyxis indica</name>
    <dbReference type="NCBI Taxonomy" id="436663"/>
    <lineage>
        <taxon>Bacteria</taxon>
        <taxon>Pseudomonadati</taxon>
        <taxon>Pseudomonadota</taxon>
        <taxon>Alphaproteobacteria</taxon>
        <taxon>Sphingomonadales</taxon>
        <taxon>Sphingomonadaceae</taxon>
        <taxon>Sphingopyxis</taxon>
    </lineage>
</organism>
<dbReference type="RefSeq" id="WP_089217397.1">
    <property type="nucleotide sequence ID" value="NZ_FZPA01000021.1"/>
</dbReference>
<accession>A0A239LBK0</accession>
<feature type="transmembrane region" description="Helical" evidence="1">
    <location>
        <begin position="63"/>
        <end position="81"/>
    </location>
</feature>
<evidence type="ECO:0000313" key="3">
    <source>
        <dbReference type="Proteomes" id="UP000198339"/>
    </source>
</evidence>
<feature type="transmembrane region" description="Helical" evidence="1">
    <location>
        <begin position="173"/>
        <end position="194"/>
    </location>
</feature>
<name>A0A239LBK0_9SPHN</name>
<keyword evidence="3" id="KW-1185">Reference proteome</keyword>
<keyword evidence="1" id="KW-0812">Transmembrane</keyword>
<dbReference type="EMBL" id="FZPA01000021">
    <property type="protein sequence ID" value="SNT27342.1"/>
    <property type="molecule type" value="Genomic_DNA"/>
</dbReference>
<protein>
    <submittedName>
        <fullName evidence="2">Uncharacterized protein</fullName>
    </submittedName>
</protein>
<feature type="transmembrane region" description="Helical" evidence="1">
    <location>
        <begin position="38"/>
        <end position="57"/>
    </location>
</feature>
<keyword evidence="1" id="KW-0472">Membrane</keyword>
<keyword evidence="1" id="KW-1133">Transmembrane helix</keyword>
<evidence type="ECO:0000256" key="1">
    <source>
        <dbReference type="SAM" id="Phobius"/>
    </source>
</evidence>
<dbReference type="AlphaFoldDB" id="A0A239LBK0"/>
<dbReference type="Proteomes" id="UP000198339">
    <property type="component" value="Unassembled WGS sequence"/>
</dbReference>
<evidence type="ECO:0000313" key="2">
    <source>
        <dbReference type="EMBL" id="SNT27342.1"/>
    </source>
</evidence>
<reference evidence="2 3" key="1">
    <citation type="submission" date="2017-06" db="EMBL/GenBank/DDBJ databases">
        <authorList>
            <person name="Kim H.J."/>
            <person name="Triplett B.A."/>
        </authorList>
    </citation>
    <scope>NUCLEOTIDE SEQUENCE [LARGE SCALE GENOMIC DNA]</scope>
    <source>
        <strain evidence="2 3">DS15</strain>
    </source>
</reference>
<dbReference type="OrthoDB" id="7478783at2"/>
<sequence length="197" mass="20137">MSTASPLVWFGSAAAVAAILLLRRAWGLPRRSAAQNGAAWALLLVAAALGIAGNGAWGAAIVSLFAMGTAALFLAHAAATARAGKARASDRKAHILPEAGEPRRIGRRLATFAITVPLALIASLLVALGARALAALAGWADADSNALALLLLPLVWGMLAFVLLMLPSRRAQFVWLALPAAASLGLIWGLIWIGGAA</sequence>
<feature type="transmembrane region" description="Helical" evidence="1">
    <location>
        <begin position="146"/>
        <end position="166"/>
    </location>
</feature>